<dbReference type="Gene3D" id="1.10.443.10">
    <property type="entry name" value="Intergrase catalytic core"/>
    <property type="match status" value="1"/>
</dbReference>
<accession>A0ABP6S2V5</accession>
<keyword evidence="4" id="KW-1185">Reference proteome</keyword>
<dbReference type="Pfam" id="PF00589">
    <property type="entry name" value="Phage_integrase"/>
    <property type="match status" value="1"/>
</dbReference>
<dbReference type="Proteomes" id="UP001500483">
    <property type="component" value="Unassembled WGS sequence"/>
</dbReference>
<organism evidence="3 4">
    <name type="scientific">Saccharopolyspora gregorii</name>
    <dbReference type="NCBI Taxonomy" id="33914"/>
    <lineage>
        <taxon>Bacteria</taxon>
        <taxon>Bacillati</taxon>
        <taxon>Actinomycetota</taxon>
        <taxon>Actinomycetes</taxon>
        <taxon>Pseudonocardiales</taxon>
        <taxon>Pseudonocardiaceae</taxon>
        <taxon>Saccharopolyspora</taxon>
    </lineage>
</organism>
<feature type="domain" description="Tyr recombinase" evidence="2">
    <location>
        <begin position="1"/>
        <end position="215"/>
    </location>
</feature>
<sequence length="215" mass="22633">MADVLRLLDGANSRDVRGLRDRALLELLYSSGARISEAVGLDVDDVNSAERTVLLNGKGGRQRLVPIGRPALEALDAYLVRARPVLAARGKGDAAVFLNSHGGRFVPAERVERVEVRRRPGGDQQRGVAARAAAFVRHPSAGRRSGRASGAGIARARLGDDHAGVHAGHGEHVARGVRDRPSEGVAAGPVNPWSGVERISPVLGEARLPLVANAT</sequence>
<reference evidence="4" key="1">
    <citation type="journal article" date="2019" name="Int. J. Syst. Evol. Microbiol.">
        <title>The Global Catalogue of Microorganisms (GCM) 10K type strain sequencing project: providing services to taxonomists for standard genome sequencing and annotation.</title>
        <authorList>
            <consortium name="The Broad Institute Genomics Platform"/>
            <consortium name="The Broad Institute Genome Sequencing Center for Infectious Disease"/>
            <person name="Wu L."/>
            <person name="Ma J."/>
        </authorList>
    </citation>
    <scope>NUCLEOTIDE SEQUENCE [LARGE SCALE GENOMIC DNA]</scope>
    <source>
        <strain evidence="4">JCM 9687</strain>
    </source>
</reference>
<dbReference type="InterPro" id="IPR002104">
    <property type="entry name" value="Integrase_catalytic"/>
</dbReference>
<evidence type="ECO:0000259" key="2">
    <source>
        <dbReference type="PROSITE" id="PS51898"/>
    </source>
</evidence>
<evidence type="ECO:0000256" key="1">
    <source>
        <dbReference type="ARBA" id="ARBA00023172"/>
    </source>
</evidence>
<dbReference type="PROSITE" id="PS51898">
    <property type="entry name" value="TYR_RECOMBINASE"/>
    <property type="match status" value="1"/>
</dbReference>
<comment type="caution">
    <text evidence="3">The sequence shown here is derived from an EMBL/GenBank/DDBJ whole genome shotgun (WGS) entry which is preliminary data.</text>
</comment>
<dbReference type="EMBL" id="BAAAYK010000041">
    <property type="protein sequence ID" value="GAA3366482.1"/>
    <property type="molecule type" value="Genomic_DNA"/>
</dbReference>
<name>A0ABP6S2V5_9PSEU</name>
<gene>
    <name evidence="3" type="ORF">GCM10020366_70260</name>
</gene>
<evidence type="ECO:0000313" key="3">
    <source>
        <dbReference type="EMBL" id="GAA3366482.1"/>
    </source>
</evidence>
<keyword evidence="1" id="KW-0233">DNA recombination</keyword>
<proteinExistence type="predicted"/>
<protein>
    <recommendedName>
        <fullName evidence="2">Tyr recombinase domain-containing protein</fullName>
    </recommendedName>
</protein>
<dbReference type="InterPro" id="IPR011010">
    <property type="entry name" value="DNA_brk_join_enz"/>
</dbReference>
<dbReference type="InterPro" id="IPR013762">
    <property type="entry name" value="Integrase-like_cat_sf"/>
</dbReference>
<evidence type="ECO:0000313" key="4">
    <source>
        <dbReference type="Proteomes" id="UP001500483"/>
    </source>
</evidence>
<dbReference type="SUPFAM" id="SSF56349">
    <property type="entry name" value="DNA breaking-rejoining enzymes"/>
    <property type="match status" value="1"/>
</dbReference>